<organism evidence="8 9">
    <name type="scientific">Neptuniibacter caesariensis</name>
    <dbReference type="NCBI Taxonomy" id="207954"/>
    <lineage>
        <taxon>Bacteria</taxon>
        <taxon>Pseudomonadati</taxon>
        <taxon>Pseudomonadota</taxon>
        <taxon>Gammaproteobacteria</taxon>
        <taxon>Oceanospirillales</taxon>
        <taxon>Oceanospirillaceae</taxon>
        <taxon>Neptuniibacter</taxon>
    </lineage>
</organism>
<dbReference type="GO" id="GO:0005886">
    <property type="term" value="C:plasma membrane"/>
    <property type="evidence" value="ECO:0007669"/>
    <property type="project" value="UniProtKB-SubCell"/>
</dbReference>
<evidence type="ECO:0000256" key="3">
    <source>
        <dbReference type="ARBA" id="ARBA00022475"/>
    </source>
</evidence>
<keyword evidence="3" id="KW-1003">Cell membrane</keyword>
<keyword evidence="4 7" id="KW-0812">Transmembrane</keyword>
<dbReference type="PANTHER" id="PTHR30086">
    <property type="entry name" value="ARGININE EXPORTER PROTEIN ARGO"/>
    <property type="match status" value="1"/>
</dbReference>
<protein>
    <submittedName>
        <fullName evidence="8">Transporter, LysE family protein</fullName>
    </submittedName>
</protein>
<dbReference type="PIRSF" id="PIRSF006324">
    <property type="entry name" value="LeuE"/>
    <property type="match status" value="1"/>
</dbReference>
<proteinExistence type="inferred from homology"/>
<name>A0A7U8C1B2_NEPCE</name>
<comment type="caution">
    <text evidence="8">The sequence shown here is derived from an EMBL/GenBank/DDBJ whole genome shotgun (WGS) entry which is preliminary data.</text>
</comment>
<evidence type="ECO:0000313" key="9">
    <source>
        <dbReference type="Proteomes" id="UP000002171"/>
    </source>
</evidence>
<feature type="transmembrane region" description="Helical" evidence="7">
    <location>
        <begin position="143"/>
        <end position="167"/>
    </location>
</feature>
<feature type="transmembrane region" description="Helical" evidence="7">
    <location>
        <begin position="41"/>
        <end position="65"/>
    </location>
</feature>
<dbReference type="OrthoDB" id="9804822at2"/>
<comment type="subcellular location">
    <subcellularLocation>
        <location evidence="1">Cell membrane</location>
        <topology evidence="1">Multi-pass membrane protein</topology>
    </subcellularLocation>
</comment>
<feature type="transmembrane region" description="Helical" evidence="7">
    <location>
        <begin position="71"/>
        <end position="92"/>
    </location>
</feature>
<feature type="transmembrane region" description="Helical" evidence="7">
    <location>
        <begin position="6"/>
        <end position="29"/>
    </location>
</feature>
<accession>A0A7U8C1B2</accession>
<evidence type="ECO:0000256" key="4">
    <source>
        <dbReference type="ARBA" id="ARBA00022692"/>
    </source>
</evidence>
<keyword evidence="5 7" id="KW-1133">Transmembrane helix</keyword>
<evidence type="ECO:0000256" key="2">
    <source>
        <dbReference type="ARBA" id="ARBA00007928"/>
    </source>
</evidence>
<keyword evidence="9" id="KW-1185">Reference proteome</keyword>
<dbReference type="Pfam" id="PF01810">
    <property type="entry name" value="LysE"/>
    <property type="match status" value="1"/>
</dbReference>
<dbReference type="RefSeq" id="WP_007023062.1">
    <property type="nucleotide sequence ID" value="NZ_CH724129.1"/>
</dbReference>
<feature type="transmembrane region" description="Helical" evidence="7">
    <location>
        <begin position="112"/>
        <end position="137"/>
    </location>
</feature>
<dbReference type="AlphaFoldDB" id="A0A7U8C1B2"/>
<dbReference type="EMBL" id="AAOW01000040">
    <property type="protein sequence ID" value="EAR59618.1"/>
    <property type="molecule type" value="Genomic_DNA"/>
</dbReference>
<sequence>MSIETWLAFVAASLVLTMTPGPSILLGVVHSMKYGSRKTIYTALGDITANFLQMILVAVGLGIIIASSELAFTLIKWFGVITLLYMGIKMFLTKPAVRQTSDHTEAKPHKLFMSGFFVAAGNPKAIVFFTAFFPQFIDPTQPLFLQMAIMCPTMALLDFTWVMIYALSARKFLGFMGKHPTLINRAGGGAMVTASGLLATSN</sequence>
<dbReference type="Proteomes" id="UP000002171">
    <property type="component" value="Unassembled WGS sequence"/>
</dbReference>
<dbReference type="GO" id="GO:0042970">
    <property type="term" value="F:homoserine transmembrane transporter activity"/>
    <property type="evidence" value="ECO:0007669"/>
    <property type="project" value="TreeGrafter"/>
</dbReference>
<keyword evidence="6 7" id="KW-0472">Membrane</keyword>
<evidence type="ECO:0000256" key="6">
    <source>
        <dbReference type="ARBA" id="ARBA00023136"/>
    </source>
</evidence>
<dbReference type="PANTHER" id="PTHR30086:SF14">
    <property type="entry name" value="HOMOSERINE_HOMOSERINE LACTONE EFFLUX PROTEIN"/>
    <property type="match status" value="1"/>
</dbReference>
<evidence type="ECO:0000256" key="7">
    <source>
        <dbReference type="SAM" id="Phobius"/>
    </source>
</evidence>
<dbReference type="InterPro" id="IPR001123">
    <property type="entry name" value="LeuE-type"/>
</dbReference>
<comment type="similarity">
    <text evidence="2">Belongs to the Rht family.</text>
</comment>
<reference evidence="8 9" key="1">
    <citation type="submission" date="2006-02" db="EMBL/GenBank/DDBJ databases">
        <authorList>
            <person name="Pinhassi J."/>
            <person name="Pedros-Alio C."/>
            <person name="Ferriera S."/>
            <person name="Johnson J."/>
            <person name="Kravitz S."/>
            <person name="Halpern A."/>
            <person name="Remington K."/>
            <person name="Beeson K."/>
            <person name="Tran B."/>
            <person name="Rogers Y.-H."/>
            <person name="Friedman R."/>
            <person name="Venter J.C."/>
        </authorList>
    </citation>
    <scope>NUCLEOTIDE SEQUENCE [LARGE SCALE GENOMIC DNA]</scope>
    <source>
        <strain evidence="8 9">MED92</strain>
    </source>
</reference>
<evidence type="ECO:0000256" key="5">
    <source>
        <dbReference type="ARBA" id="ARBA00022989"/>
    </source>
</evidence>
<gene>
    <name evidence="8" type="ORF">MED92_00115</name>
</gene>
<evidence type="ECO:0000256" key="1">
    <source>
        <dbReference type="ARBA" id="ARBA00004651"/>
    </source>
</evidence>
<evidence type="ECO:0000313" key="8">
    <source>
        <dbReference type="EMBL" id="EAR59618.1"/>
    </source>
</evidence>